<feature type="region of interest" description="Disordered" evidence="13">
    <location>
        <begin position="671"/>
        <end position="694"/>
    </location>
</feature>
<dbReference type="PANTHER" id="PTHR45843">
    <property type="entry name" value="PEPTIDYL-PROLYL CIS-TRANS ISOMERASE-LIKE 4"/>
    <property type="match status" value="1"/>
</dbReference>
<evidence type="ECO:0000259" key="14">
    <source>
        <dbReference type="PROSITE" id="PS50072"/>
    </source>
</evidence>
<evidence type="ECO:0000256" key="9">
    <source>
        <dbReference type="ARBA" id="ARBA00023110"/>
    </source>
</evidence>
<comment type="catalytic activity">
    <reaction evidence="1">
        <text>[protein]-peptidylproline (omega=180) = [protein]-peptidylproline (omega=0)</text>
        <dbReference type="Rhea" id="RHEA:16237"/>
        <dbReference type="Rhea" id="RHEA-COMP:10747"/>
        <dbReference type="Rhea" id="RHEA-COMP:10748"/>
        <dbReference type="ChEBI" id="CHEBI:83833"/>
        <dbReference type="ChEBI" id="CHEBI:83834"/>
        <dbReference type="EC" id="5.2.1.8"/>
    </reaction>
</comment>
<keyword evidence="8 12" id="KW-0694">RNA-binding</keyword>
<dbReference type="OrthoDB" id="2083at2759"/>
<dbReference type="Proteomes" id="UP000187429">
    <property type="component" value="Unassembled WGS sequence"/>
</dbReference>
<organism evidence="16 17">
    <name type="scientific">Smittium culicis</name>
    <dbReference type="NCBI Taxonomy" id="133412"/>
    <lineage>
        <taxon>Eukaryota</taxon>
        <taxon>Fungi</taxon>
        <taxon>Fungi incertae sedis</taxon>
        <taxon>Zoopagomycota</taxon>
        <taxon>Kickxellomycotina</taxon>
        <taxon>Harpellomycetes</taxon>
        <taxon>Harpellales</taxon>
        <taxon>Legeriomycetaceae</taxon>
        <taxon>Smittium</taxon>
    </lineage>
</organism>
<evidence type="ECO:0000256" key="12">
    <source>
        <dbReference type="PROSITE-ProRule" id="PRU00176"/>
    </source>
</evidence>
<keyword evidence="9" id="KW-0697">Rotamase</keyword>
<protein>
    <recommendedName>
        <fullName evidence="6">peptidylprolyl isomerase</fullName>
        <ecNumber evidence="6">5.2.1.8</ecNumber>
    </recommendedName>
</protein>
<dbReference type="InterPro" id="IPR012677">
    <property type="entry name" value="Nucleotide-bd_a/b_plait_sf"/>
</dbReference>
<dbReference type="AlphaFoldDB" id="A0A1R1X580"/>
<comment type="subcellular location">
    <subcellularLocation>
        <location evidence="3">Nucleus</location>
    </subcellularLocation>
</comment>
<evidence type="ECO:0000256" key="1">
    <source>
        <dbReference type="ARBA" id="ARBA00000971"/>
    </source>
</evidence>
<feature type="compositionally biased region" description="Basic and acidic residues" evidence="13">
    <location>
        <begin position="425"/>
        <end position="438"/>
    </location>
</feature>
<feature type="region of interest" description="Disordered" evidence="13">
    <location>
        <begin position="367"/>
        <end position="520"/>
    </location>
</feature>
<evidence type="ECO:0000256" key="10">
    <source>
        <dbReference type="ARBA" id="ARBA00023235"/>
    </source>
</evidence>
<dbReference type="Pfam" id="PF00076">
    <property type="entry name" value="RRM_1"/>
    <property type="match status" value="1"/>
</dbReference>
<dbReference type="InterPro" id="IPR002130">
    <property type="entry name" value="Cyclophilin-type_PPIase_dom"/>
</dbReference>
<dbReference type="InterPro" id="IPR029000">
    <property type="entry name" value="Cyclophilin-like_dom_sf"/>
</dbReference>
<keyword evidence="7" id="KW-0690">Ribosome biogenesis</keyword>
<comment type="similarity">
    <text evidence="4">Belongs to the RRS1 family.</text>
</comment>
<dbReference type="InterPro" id="IPR007023">
    <property type="entry name" value="Ribosom_reg"/>
</dbReference>
<accession>A0A1R1X580</accession>
<keyword evidence="11" id="KW-0539">Nucleus</keyword>
<comment type="function">
    <text evidence="2">PPIases accelerate the folding of proteins. It catalyzes the cis-trans isomerization of proline imidic peptide bonds in oligopeptides.</text>
</comment>
<dbReference type="SMART" id="SM00360">
    <property type="entry name" value="RRM"/>
    <property type="match status" value="1"/>
</dbReference>
<feature type="compositionally biased region" description="Basic and acidic residues" evidence="13">
    <location>
        <begin position="461"/>
        <end position="506"/>
    </location>
</feature>
<dbReference type="PROSITE" id="PS50102">
    <property type="entry name" value="RRM"/>
    <property type="match status" value="1"/>
</dbReference>
<dbReference type="Pfam" id="PF04939">
    <property type="entry name" value="RRS1"/>
    <property type="match status" value="1"/>
</dbReference>
<evidence type="ECO:0000256" key="5">
    <source>
        <dbReference type="ARBA" id="ARBA00010739"/>
    </source>
</evidence>
<evidence type="ECO:0000313" key="17">
    <source>
        <dbReference type="Proteomes" id="UP000187429"/>
    </source>
</evidence>
<proteinExistence type="inferred from homology"/>
<dbReference type="GO" id="GO:0005634">
    <property type="term" value="C:nucleus"/>
    <property type="evidence" value="ECO:0007669"/>
    <property type="project" value="UniProtKB-SubCell"/>
</dbReference>
<keyword evidence="10 16" id="KW-0413">Isomerase</keyword>
<dbReference type="GO" id="GO:0042254">
    <property type="term" value="P:ribosome biogenesis"/>
    <property type="evidence" value="ECO:0007669"/>
    <property type="project" value="UniProtKB-KW"/>
</dbReference>
<feature type="non-terminal residue" evidence="16">
    <location>
        <position position="1"/>
    </location>
</feature>
<name>A0A1R1X580_9FUNG</name>
<comment type="caution">
    <text evidence="16">The sequence shown here is derived from an EMBL/GenBank/DDBJ whole genome shotgun (WGS) entry which is preliminary data.</text>
</comment>
<evidence type="ECO:0000256" key="3">
    <source>
        <dbReference type="ARBA" id="ARBA00004123"/>
    </source>
</evidence>
<dbReference type="InterPro" id="IPR035542">
    <property type="entry name" value="CRIP"/>
</dbReference>
<dbReference type="GO" id="GO:0003723">
    <property type="term" value="F:RNA binding"/>
    <property type="evidence" value="ECO:0007669"/>
    <property type="project" value="UniProtKB-UniRule"/>
</dbReference>
<dbReference type="SUPFAM" id="SSF50891">
    <property type="entry name" value="Cyclophilin-like"/>
    <property type="match status" value="1"/>
</dbReference>
<dbReference type="InterPro" id="IPR035538">
    <property type="entry name" value="Cyclophilin_PPIL4"/>
</dbReference>
<evidence type="ECO:0000256" key="7">
    <source>
        <dbReference type="ARBA" id="ARBA00022517"/>
    </source>
</evidence>
<evidence type="ECO:0000313" key="16">
    <source>
        <dbReference type="EMBL" id="OMJ09760.1"/>
    </source>
</evidence>
<evidence type="ECO:0000256" key="13">
    <source>
        <dbReference type="SAM" id="MobiDB-lite"/>
    </source>
</evidence>
<reference evidence="17" key="1">
    <citation type="submission" date="2017-01" db="EMBL/GenBank/DDBJ databases">
        <authorList>
            <person name="Wang Y."/>
            <person name="White M."/>
            <person name="Kvist S."/>
            <person name="Moncalvo J.-M."/>
        </authorList>
    </citation>
    <scope>NUCLEOTIDE SEQUENCE [LARGE SCALE GENOMIC DNA]</scope>
    <source>
        <strain evidence="17">ID-206-W2</strain>
    </source>
</reference>
<dbReference type="CDD" id="cd12235">
    <property type="entry name" value="RRM_PPIL4"/>
    <property type="match status" value="1"/>
</dbReference>
<dbReference type="GO" id="GO:0003755">
    <property type="term" value="F:peptidyl-prolyl cis-trans isomerase activity"/>
    <property type="evidence" value="ECO:0007669"/>
    <property type="project" value="UniProtKB-KW"/>
</dbReference>
<dbReference type="InterPro" id="IPR035979">
    <property type="entry name" value="RBD_domain_sf"/>
</dbReference>
<gene>
    <name evidence="16" type="ORF">AYI69_g10520</name>
</gene>
<evidence type="ECO:0000256" key="2">
    <source>
        <dbReference type="ARBA" id="ARBA00002388"/>
    </source>
</evidence>
<dbReference type="SUPFAM" id="SSF54928">
    <property type="entry name" value="RNA-binding domain, RBD"/>
    <property type="match status" value="1"/>
</dbReference>
<comment type="similarity">
    <text evidence="5">Belongs to the cyclophilin-type PPIase family. PPIL4 subfamily.</text>
</comment>
<dbReference type="EMBL" id="LSSM01006923">
    <property type="protein sequence ID" value="OMJ09760.1"/>
    <property type="molecule type" value="Genomic_DNA"/>
</dbReference>
<dbReference type="Gene3D" id="3.30.70.330">
    <property type="match status" value="1"/>
</dbReference>
<evidence type="ECO:0000256" key="4">
    <source>
        <dbReference type="ARBA" id="ARBA00010077"/>
    </source>
</evidence>
<dbReference type="EC" id="5.2.1.8" evidence="6"/>
<feature type="domain" description="PPIase cyclophilin-type" evidence="14">
    <location>
        <begin position="1"/>
        <end position="164"/>
    </location>
</feature>
<evidence type="ECO:0000256" key="8">
    <source>
        <dbReference type="ARBA" id="ARBA00022884"/>
    </source>
</evidence>
<dbReference type="PRINTS" id="PR00153">
    <property type="entry name" value="CSAPPISMRASE"/>
</dbReference>
<dbReference type="PROSITE" id="PS50072">
    <property type="entry name" value="CSA_PPIASE_2"/>
    <property type="match status" value="1"/>
</dbReference>
<sequence>DIVIDCYIEEAPELSLNFIKLCKIKYYNFSLFHSVERNFIAKTGDPSCTGKGGSTIFNQIDPSKPKYMPSKAVSSLKHNKKGTVSMVASSNKSLDANQSAANQNLFVGSQFFLTLSDDLDYLDKKFPVFGQVVEGIDIVEKINDQLVDNSNRPYIDIRIKHTIILDDPFEDIPGLQIPDESPLPTPAQLATVRISNMEEITDENSLTVEELEKISKAREAKAQALTLEMIGDLPSADVLPPENTLFVCKLNPITTSADLELIFSRFGEINSCEIISDPKTNTSLGYAFIEFMDKSYCEEAYFKMDNVLIDDRRIKVDFSQSVSKLQQQWASSRTNKSSSIGGDSSLQEFSRYRYSNKNNSEYEMVFNSNDHSPARHSIKSASPERSSSRNRHLSPSGNSPDNDRHYTSRSSYRSNRDNSAFKSISKPDSRAQKYENRGRNMGGYSGRDRSRDKYKRRSRSRERTTKRSISKDKYSIRSRSREAEADKYEKRGSKDYRYKNRDRSRDMYSINATLPDPKHKIPREKLVPKDVPLTRWEKFAKLKGINKKKKDRMVHDDATGELRPSWGYKGMNKKEEGEWLIPIKSTSFGDNSVDVRKDLASKRKENIEKNNKRKQRNVEEAYPKAAKAKLDSVKGKQLAAANDRAAKKKLLKQSIVLSKVSTASMGKFDKKLEGEPKLRRAKQKLPSVTRSAADERDANKAIISKLF</sequence>
<feature type="domain" description="RRM" evidence="15">
    <location>
        <begin position="243"/>
        <end position="321"/>
    </location>
</feature>
<evidence type="ECO:0000256" key="6">
    <source>
        <dbReference type="ARBA" id="ARBA00013194"/>
    </source>
</evidence>
<evidence type="ECO:0000256" key="11">
    <source>
        <dbReference type="ARBA" id="ARBA00023242"/>
    </source>
</evidence>
<dbReference type="InterPro" id="IPR000504">
    <property type="entry name" value="RRM_dom"/>
</dbReference>
<dbReference type="Gene3D" id="2.40.100.10">
    <property type="entry name" value="Cyclophilin-like"/>
    <property type="match status" value="1"/>
</dbReference>
<dbReference type="Pfam" id="PF00160">
    <property type="entry name" value="Pro_isomerase"/>
    <property type="match status" value="1"/>
</dbReference>
<keyword evidence="17" id="KW-1185">Reference proteome</keyword>
<dbReference type="PANTHER" id="PTHR45843:SF1">
    <property type="entry name" value="PEPTIDYL-PROLYL CIS-TRANS ISOMERASE-LIKE 4"/>
    <property type="match status" value="1"/>
</dbReference>
<evidence type="ECO:0000259" key="15">
    <source>
        <dbReference type="PROSITE" id="PS50102"/>
    </source>
</evidence>
<dbReference type="CDD" id="cd01921">
    <property type="entry name" value="cyclophilin_RRM"/>
    <property type="match status" value="1"/>
</dbReference>